<proteinExistence type="predicted"/>
<dbReference type="eggNOG" id="KOG0078">
    <property type="taxonomic scope" value="Eukaryota"/>
</dbReference>
<dbReference type="AlphaFoldDB" id="A0A0D3GP05"/>
<dbReference type="GO" id="GO:0003924">
    <property type="term" value="F:GTPase activity"/>
    <property type="evidence" value="ECO:0007669"/>
    <property type="project" value="InterPro"/>
</dbReference>
<sequence>MAAPPARARADYDYLIKLLLIGDSEIYTNMIWSQLYLQKLEIRNLVSSVSVLGKVVSSYGSLMVPSPPVLLPPLDIRNWIRNIEQHASDNVNKILVGNKADMDESKRAVPTSKGQALADEYGIKFFETSAKTNLNVEQVFFSIARDIKQRLAETDSKPEDRTIKINKPEGDAEATTSQKSACCGSMCHSRFFQSSRLNGARFSKRPGRPHHRTGSWARGLRGGPPEAQRRRRRCGDRSGDRGRRRRQRALATAAPPRVARSLPREQPGGRGSGRGAEGSASASPVAVGDREGKKTSTATQGGGHASSSPRRLGEKLARDHPGGGGRGAEGLASAAFPVVDRKGKRKVCAASKGAASSSSQPFERLSSEELGAGAGGRGTEASTSASAAAVVDQDEREVREWPRFALLSNSHLLEIGARCEGHKDLSADAQESTYTVVSSVVRNFSADFSWWSIMGNPMKQTIPNTCTILACAVCIEALHRLEWERLHGPGTFLCRAAAPRKLRRACIRDDILHPEEGVESKKMVLLLKKIKGMGGIRTTNAPPPVPFLLPLKSWRMYRQKGSLTRERAVHLLRTGGPYIGIIRVSLLYHFIDASVNDELVYRSVPPELRTAADVWLIDAFVAGRATDNDICDLISETNGNHVIVCYGYRHRGGELQILILDNHAQTGPSRWIGFEELEKVYVLRVDPLPLDLDQLNPLPVYPISGC</sequence>
<feature type="compositionally biased region" description="Basic and acidic residues" evidence="1">
    <location>
        <begin position="152"/>
        <end position="170"/>
    </location>
</feature>
<dbReference type="Gene3D" id="3.40.50.300">
    <property type="entry name" value="P-loop containing nucleotide triphosphate hydrolases"/>
    <property type="match status" value="1"/>
</dbReference>
<dbReference type="HOGENOM" id="CLU_024281_0_0_1"/>
<dbReference type="PANTHER" id="PTHR35360:SF3">
    <property type="entry name" value="OS07G0492700 PROTEIN"/>
    <property type="match status" value="1"/>
</dbReference>
<dbReference type="Proteomes" id="UP000026960">
    <property type="component" value="Chromosome 7"/>
</dbReference>
<organism evidence="2">
    <name type="scientific">Oryza barthii</name>
    <dbReference type="NCBI Taxonomy" id="65489"/>
    <lineage>
        <taxon>Eukaryota</taxon>
        <taxon>Viridiplantae</taxon>
        <taxon>Streptophyta</taxon>
        <taxon>Embryophyta</taxon>
        <taxon>Tracheophyta</taxon>
        <taxon>Spermatophyta</taxon>
        <taxon>Magnoliopsida</taxon>
        <taxon>Liliopsida</taxon>
        <taxon>Poales</taxon>
        <taxon>Poaceae</taxon>
        <taxon>BOP clade</taxon>
        <taxon>Oryzoideae</taxon>
        <taxon>Oryzeae</taxon>
        <taxon>Oryzinae</taxon>
        <taxon>Oryza</taxon>
    </lineage>
</organism>
<feature type="compositionally biased region" description="Basic and acidic residues" evidence="1">
    <location>
        <begin position="311"/>
        <end position="321"/>
    </location>
</feature>
<dbReference type="GO" id="GO:0005525">
    <property type="term" value="F:GTP binding"/>
    <property type="evidence" value="ECO:0007669"/>
    <property type="project" value="InterPro"/>
</dbReference>
<feature type="compositionally biased region" description="Basic residues" evidence="1">
    <location>
        <begin position="202"/>
        <end position="213"/>
    </location>
</feature>
<feature type="region of interest" description="Disordered" evidence="1">
    <location>
        <begin position="350"/>
        <end position="391"/>
    </location>
</feature>
<dbReference type="SUPFAM" id="SSF52540">
    <property type="entry name" value="P-loop containing nucleoside triphosphate hydrolases"/>
    <property type="match status" value="1"/>
</dbReference>
<feature type="compositionally biased region" description="Low complexity" evidence="1">
    <location>
        <begin position="379"/>
        <end position="389"/>
    </location>
</feature>
<dbReference type="Gramene" id="OBART07G08320.1">
    <property type="protein sequence ID" value="OBART07G08320.1"/>
    <property type="gene ID" value="OBART07G08320"/>
</dbReference>
<dbReference type="InterPro" id="IPR027417">
    <property type="entry name" value="P-loop_NTPase"/>
</dbReference>
<name>A0A0D3GP05_9ORYZ</name>
<dbReference type="PROSITE" id="PS51421">
    <property type="entry name" value="RAS"/>
    <property type="match status" value="1"/>
</dbReference>
<evidence type="ECO:0000313" key="2">
    <source>
        <dbReference type="EnsemblPlants" id="OBART07G08320.1"/>
    </source>
</evidence>
<dbReference type="PaxDb" id="65489-OBART07G08320.1"/>
<feature type="region of interest" description="Disordered" evidence="1">
    <location>
        <begin position="152"/>
        <end position="180"/>
    </location>
</feature>
<dbReference type="InterPro" id="IPR001806">
    <property type="entry name" value="Small_GTPase"/>
</dbReference>
<feature type="region of interest" description="Disordered" evidence="1">
    <location>
        <begin position="198"/>
        <end position="330"/>
    </location>
</feature>
<feature type="compositionally biased region" description="Low complexity" evidence="1">
    <location>
        <begin position="350"/>
        <end position="359"/>
    </location>
</feature>
<dbReference type="PROSITE" id="PS51419">
    <property type="entry name" value="RAB"/>
    <property type="match status" value="1"/>
</dbReference>
<dbReference type="PANTHER" id="PTHR35360">
    <property type="entry name" value="OS01G0324125 PROTEIN-RELATED"/>
    <property type="match status" value="1"/>
</dbReference>
<keyword evidence="3" id="KW-1185">Reference proteome</keyword>
<dbReference type="SMART" id="SM00175">
    <property type="entry name" value="RAB"/>
    <property type="match status" value="1"/>
</dbReference>
<accession>A0A0D3GP05</accession>
<reference evidence="2" key="2">
    <citation type="submission" date="2015-03" db="UniProtKB">
        <authorList>
            <consortium name="EnsemblPlants"/>
        </authorList>
    </citation>
    <scope>IDENTIFICATION</scope>
</reference>
<dbReference type="EnsemblPlants" id="OBART07G08320.1">
    <property type="protein sequence ID" value="OBART07G08320.1"/>
    <property type="gene ID" value="OBART07G08320"/>
</dbReference>
<dbReference type="STRING" id="65489.A0A0D3GP05"/>
<dbReference type="SMART" id="SM00173">
    <property type="entry name" value="RAS"/>
    <property type="match status" value="1"/>
</dbReference>
<evidence type="ECO:0000313" key="3">
    <source>
        <dbReference type="Proteomes" id="UP000026960"/>
    </source>
</evidence>
<feature type="compositionally biased region" description="Polar residues" evidence="1">
    <location>
        <begin position="295"/>
        <end position="309"/>
    </location>
</feature>
<protein>
    <submittedName>
        <fullName evidence="2">Uncharacterized protein</fullName>
    </submittedName>
</protein>
<dbReference type="Pfam" id="PF00071">
    <property type="entry name" value="Ras"/>
    <property type="match status" value="1"/>
</dbReference>
<evidence type="ECO:0000256" key="1">
    <source>
        <dbReference type="SAM" id="MobiDB-lite"/>
    </source>
</evidence>
<reference evidence="2" key="1">
    <citation type="journal article" date="2009" name="Rice">
        <title>De Novo Next Generation Sequencing of Plant Genomes.</title>
        <authorList>
            <person name="Rounsley S."/>
            <person name="Marri P.R."/>
            <person name="Yu Y."/>
            <person name="He R."/>
            <person name="Sisneros N."/>
            <person name="Goicoechea J.L."/>
            <person name="Lee S.J."/>
            <person name="Angelova A."/>
            <person name="Kudrna D."/>
            <person name="Luo M."/>
            <person name="Affourtit J."/>
            <person name="Desany B."/>
            <person name="Knight J."/>
            <person name="Niazi F."/>
            <person name="Egholm M."/>
            <person name="Wing R.A."/>
        </authorList>
    </citation>
    <scope>NUCLEOTIDE SEQUENCE [LARGE SCALE GENOMIC DNA]</scope>
    <source>
        <strain evidence="2">cv. IRGC 105608</strain>
    </source>
</reference>